<organism evidence="13 16">
    <name type="scientific">Rotaria sordida</name>
    <dbReference type="NCBI Taxonomy" id="392033"/>
    <lineage>
        <taxon>Eukaryota</taxon>
        <taxon>Metazoa</taxon>
        <taxon>Spiralia</taxon>
        <taxon>Gnathifera</taxon>
        <taxon>Rotifera</taxon>
        <taxon>Eurotatoria</taxon>
        <taxon>Bdelloidea</taxon>
        <taxon>Philodinida</taxon>
        <taxon>Philodinidae</taxon>
        <taxon>Rotaria</taxon>
    </lineage>
</organism>
<dbReference type="GO" id="GO:0046872">
    <property type="term" value="F:metal ion binding"/>
    <property type="evidence" value="ECO:0007669"/>
    <property type="project" value="UniProtKB-KW"/>
</dbReference>
<comment type="cofactor">
    <cofactor evidence="1">
        <name>Mg(2+)</name>
        <dbReference type="ChEBI" id="CHEBI:18420"/>
    </cofactor>
</comment>
<keyword evidence="11" id="KW-0539">Nucleus</keyword>
<dbReference type="GO" id="GO:0031297">
    <property type="term" value="P:replication fork processing"/>
    <property type="evidence" value="ECO:0007669"/>
    <property type="project" value="TreeGrafter"/>
</dbReference>
<keyword evidence="7" id="KW-0378">Hydrolase</keyword>
<dbReference type="Proteomes" id="UP000663882">
    <property type="component" value="Unassembled WGS sequence"/>
</dbReference>
<evidence type="ECO:0000256" key="4">
    <source>
        <dbReference type="ARBA" id="ARBA00022723"/>
    </source>
</evidence>
<sequence>MIELDEDRQQEIQDKQVAIQQEFQTLNNEQCPWSEWRRNDELCVQHTGFDVEQVQQLYIIMSKAHEVTAWIDLNIIDKSWGQSLTKEFDDKKAKYLIESMPVPNTITWSISNIANNIDEEFVSQLLLLMTYEQFFQFVSVCNTNKNNISDLFQTINDKYKSKKSITIVIIGTNSSLNLSKLLTRSSLIKSYDLDNIYIELQLQYNCIIKYAEKDHDLALLILSFTKAITVAPEKRLKNLSPFSFHVDTMKQYKPIRIDIDQTNKTLEQLWKQILQQFSQMGMEQAQAIINQYGTIQALVQAYKQSQTENDAKLLLADIQVRRGAGVLTTTRKIGPQMSEKIWKLFTSTNGNDLL</sequence>
<evidence type="ECO:0000313" key="15">
    <source>
        <dbReference type="EMBL" id="CAF3653473.1"/>
    </source>
</evidence>
<dbReference type="PANTHER" id="PTHR21077:SF5">
    <property type="entry name" value="CROSSOVER JUNCTION ENDONUCLEASE MMS4"/>
    <property type="match status" value="1"/>
</dbReference>
<comment type="caution">
    <text evidence="13">The sequence shown here is derived from an EMBL/GenBank/DDBJ whole genome shotgun (WGS) entry which is preliminary data.</text>
</comment>
<proteinExistence type="predicted"/>
<reference evidence="13" key="1">
    <citation type="submission" date="2021-02" db="EMBL/GenBank/DDBJ databases">
        <authorList>
            <person name="Nowell W R."/>
        </authorList>
    </citation>
    <scope>NUCLEOTIDE SEQUENCE</scope>
</reference>
<evidence type="ECO:0000256" key="7">
    <source>
        <dbReference type="ARBA" id="ARBA00022801"/>
    </source>
</evidence>
<protein>
    <recommendedName>
        <fullName evidence="17">Crossover junction endonuclease EME1</fullName>
    </recommendedName>
</protein>
<name>A0A814H1N5_9BILA</name>
<evidence type="ECO:0000313" key="16">
    <source>
        <dbReference type="Proteomes" id="UP000663889"/>
    </source>
</evidence>
<dbReference type="InterPro" id="IPR033310">
    <property type="entry name" value="Mms4/EME1/EME2"/>
</dbReference>
<accession>A0A814H1N5</accession>
<evidence type="ECO:0000256" key="5">
    <source>
        <dbReference type="ARBA" id="ARBA00022759"/>
    </source>
</evidence>
<keyword evidence="4" id="KW-0479">Metal-binding</keyword>
<evidence type="ECO:0000256" key="3">
    <source>
        <dbReference type="ARBA" id="ARBA00022722"/>
    </source>
</evidence>
<keyword evidence="10" id="KW-0234">DNA repair</keyword>
<dbReference type="AlphaFoldDB" id="A0A814H1N5"/>
<evidence type="ECO:0000256" key="10">
    <source>
        <dbReference type="ARBA" id="ARBA00023204"/>
    </source>
</evidence>
<gene>
    <name evidence="15" type="ORF">OTI717_LOCUS9503</name>
    <name evidence="14" type="ORF">RFH988_LOCUS31646</name>
    <name evidence="13" type="ORF">SEV965_LOCUS10961</name>
</gene>
<evidence type="ECO:0000256" key="6">
    <source>
        <dbReference type="ARBA" id="ARBA00022763"/>
    </source>
</evidence>
<dbReference type="Pfam" id="PF21292">
    <property type="entry name" value="EME1-MUS81_C"/>
    <property type="match status" value="1"/>
</dbReference>
<dbReference type="Proteomes" id="UP000663889">
    <property type="component" value="Unassembled WGS sequence"/>
</dbReference>
<dbReference type="Gene3D" id="3.40.50.10130">
    <property type="match status" value="1"/>
</dbReference>
<evidence type="ECO:0000256" key="2">
    <source>
        <dbReference type="ARBA" id="ARBA00004123"/>
    </source>
</evidence>
<keyword evidence="8" id="KW-0460">Magnesium</keyword>
<keyword evidence="6" id="KW-0227">DNA damage</keyword>
<dbReference type="EMBL" id="CAJOAX010000809">
    <property type="protein sequence ID" value="CAF3653473.1"/>
    <property type="molecule type" value="Genomic_DNA"/>
</dbReference>
<evidence type="ECO:0000313" key="14">
    <source>
        <dbReference type="EMBL" id="CAF1338431.1"/>
    </source>
</evidence>
<dbReference type="EMBL" id="CAJNOO010003463">
    <property type="protein sequence ID" value="CAF1338431.1"/>
    <property type="molecule type" value="Genomic_DNA"/>
</dbReference>
<dbReference type="GO" id="GO:0008821">
    <property type="term" value="F:crossover junction DNA endonuclease activity"/>
    <property type="evidence" value="ECO:0007669"/>
    <property type="project" value="TreeGrafter"/>
</dbReference>
<dbReference type="PANTHER" id="PTHR21077">
    <property type="entry name" value="EME1 PROTEIN"/>
    <property type="match status" value="1"/>
</dbReference>
<dbReference type="Proteomes" id="UP000663823">
    <property type="component" value="Unassembled WGS sequence"/>
</dbReference>
<dbReference type="GO" id="GO:0048476">
    <property type="term" value="C:Holliday junction resolvase complex"/>
    <property type="evidence" value="ECO:0007669"/>
    <property type="project" value="InterPro"/>
</dbReference>
<dbReference type="EMBL" id="CAJNOU010000461">
    <property type="protein sequence ID" value="CAF1004508.1"/>
    <property type="molecule type" value="Genomic_DNA"/>
</dbReference>
<keyword evidence="3" id="KW-0540">Nuclease</keyword>
<evidence type="ECO:0008006" key="17">
    <source>
        <dbReference type="Google" id="ProtNLM"/>
    </source>
</evidence>
<dbReference type="GO" id="GO:0006302">
    <property type="term" value="P:double-strand break repair"/>
    <property type="evidence" value="ECO:0007669"/>
    <property type="project" value="TreeGrafter"/>
</dbReference>
<dbReference type="InterPro" id="IPR042530">
    <property type="entry name" value="EME1/EME2_C"/>
</dbReference>
<keyword evidence="9" id="KW-0233">DNA recombination</keyword>
<comment type="subcellular location">
    <subcellularLocation>
        <location evidence="2">Nucleus</location>
    </subcellularLocation>
</comment>
<dbReference type="OrthoDB" id="343092at2759"/>
<dbReference type="GO" id="GO:0000712">
    <property type="term" value="P:resolution of meiotic recombination intermediates"/>
    <property type="evidence" value="ECO:0007669"/>
    <property type="project" value="TreeGrafter"/>
</dbReference>
<dbReference type="GO" id="GO:0031573">
    <property type="term" value="P:mitotic intra-S DNA damage checkpoint signaling"/>
    <property type="evidence" value="ECO:0007669"/>
    <property type="project" value="TreeGrafter"/>
</dbReference>
<evidence type="ECO:0000256" key="11">
    <source>
        <dbReference type="ARBA" id="ARBA00023242"/>
    </source>
</evidence>
<evidence type="ECO:0000256" key="9">
    <source>
        <dbReference type="ARBA" id="ARBA00023172"/>
    </source>
</evidence>
<keyword evidence="5" id="KW-0255">Endonuclease</keyword>
<dbReference type="GO" id="GO:0005634">
    <property type="term" value="C:nucleus"/>
    <property type="evidence" value="ECO:0007669"/>
    <property type="project" value="UniProtKB-SubCell"/>
</dbReference>
<evidence type="ECO:0000313" key="13">
    <source>
        <dbReference type="EMBL" id="CAF1004508.1"/>
    </source>
</evidence>
<evidence type="ECO:0000256" key="12">
    <source>
        <dbReference type="ARBA" id="ARBA00023254"/>
    </source>
</evidence>
<keyword evidence="12" id="KW-0469">Meiosis</keyword>
<dbReference type="Gene3D" id="1.10.150.670">
    <property type="entry name" value="Crossover junction endonuclease EME1, DNA-binding domain"/>
    <property type="match status" value="1"/>
</dbReference>
<evidence type="ECO:0000256" key="1">
    <source>
        <dbReference type="ARBA" id="ARBA00001946"/>
    </source>
</evidence>
<evidence type="ECO:0000256" key="8">
    <source>
        <dbReference type="ARBA" id="ARBA00022842"/>
    </source>
</evidence>